<sequence>MHALLRLLSRYLLLVMLATVFSPSFGWEAVQGMEAHDDMAAMQAHDAGALAADEACSDCPGHEHDSCPDTLHHCCPGHVLGHLPGHIADGLSLAVPSDGSAAVDAEKNRFSTRIPEGLERPPRASAA</sequence>
<comment type="caution">
    <text evidence="1">The sequence shown here is derived from an EMBL/GenBank/DDBJ whole genome shotgun (WGS) entry which is preliminary data.</text>
</comment>
<evidence type="ECO:0000313" key="1">
    <source>
        <dbReference type="EMBL" id="KXB31985.1"/>
    </source>
</evidence>
<dbReference type="AlphaFoldDB" id="A0A133XM16"/>
<proteinExistence type="predicted"/>
<dbReference type="RefSeq" id="WP_066880310.1">
    <property type="nucleotide sequence ID" value="NZ_LODL01000007.1"/>
</dbReference>
<gene>
    <name evidence="1" type="ORF">AT959_02685</name>
</gene>
<protein>
    <submittedName>
        <fullName evidence="1">Uncharacterized protein</fullName>
    </submittedName>
</protein>
<keyword evidence="2" id="KW-1185">Reference proteome</keyword>
<accession>A0A133XM16</accession>
<dbReference type="Proteomes" id="UP000070186">
    <property type="component" value="Unassembled WGS sequence"/>
</dbReference>
<reference evidence="1 2" key="1">
    <citation type="submission" date="2015-12" db="EMBL/GenBank/DDBJ databases">
        <title>Nitrous oxide reduction kinetics distinguish bacteria harboring typical versus atypical NosZ.</title>
        <authorList>
            <person name="Yoon S."/>
            <person name="Nissen S."/>
            <person name="Park D."/>
            <person name="Sanford R.A."/>
            <person name="Loeffler F.E."/>
        </authorList>
    </citation>
    <scope>NUCLEOTIDE SEQUENCE [LARGE SCALE GENOMIC DNA]</scope>
    <source>
        <strain evidence="1 2">ATCC BAA-841</strain>
    </source>
</reference>
<dbReference type="EMBL" id="LODL01000007">
    <property type="protein sequence ID" value="KXB31985.1"/>
    <property type="molecule type" value="Genomic_DNA"/>
</dbReference>
<name>A0A133XM16_9RHOO</name>
<organism evidence="1 2">
    <name type="scientific">Dechloromonas denitrificans</name>
    <dbReference type="NCBI Taxonomy" id="281362"/>
    <lineage>
        <taxon>Bacteria</taxon>
        <taxon>Pseudomonadati</taxon>
        <taxon>Pseudomonadota</taxon>
        <taxon>Betaproteobacteria</taxon>
        <taxon>Rhodocyclales</taxon>
        <taxon>Azonexaceae</taxon>
        <taxon>Dechloromonas</taxon>
    </lineage>
</organism>
<evidence type="ECO:0000313" key="2">
    <source>
        <dbReference type="Proteomes" id="UP000070186"/>
    </source>
</evidence>
<dbReference type="STRING" id="281362.AT959_02685"/>